<dbReference type="AlphaFoldDB" id="A0A1D3D8N8"/>
<evidence type="ECO:0000313" key="3">
    <source>
        <dbReference type="Proteomes" id="UP000095192"/>
    </source>
</evidence>
<evidence type="ECO:0000313" key="2">
    <source>
        <dbReference type="EMBL" id="OEH79826.1"/>
    </source>
</evidence>
<dbReference type="EMBL" id="JROU02000264">
    <property type="protein sequence ID" value="OEH79826.1"/>
    <property type="molecule type" value="Genomic_DNA"/>
</dbReference>
<keyword evidence="3" id="KW-1185">Reference proteome</keyword>
<dbReference type="VEuPathDB" id="ToxoDB:cyc_02443"/>
<accession>A0A1D3D8N8</accession>
<comment type="caution">
    <text evidence="2">The sequence shown here is derived from an EMBL/GenBank/DDBJ whole genome shotgun (WGS) entry which is preliminary data.</text>
</comment>
<dbReference type="Proteomes" id="UP000095192">
    <property type="component" value="Unassembled WGS sequence"/>
</dbReference>
<name>A0A1D3D8N8_9EIME</name>
<proteinExistence type="predicted"/>
<gene>
    <name evidence="2" type="ORF">cyc_02443</name>
</gene>
<dbReference type="InParanoid" id="A0A1D3D8N8"/>
<organism evidence="2 3">
    <name type="scientific">Cyclospora cayetanensis</name>
    <dbReference type="NCBI Taxonomy" id="88456"/>
    <lineage>
        <taxon>Eukaryota</taxon>
        <taxon>Sar</taxon>
        <taxon>Alveolata</taxon>
        <taxon>Apicomplexa</taxon>
        <taxon>Conoidasida</taxon>
        <taxon>Coccidia</taxon>
        <taxon>Eucoccidiorida</taxon>
        <taxon>Eimeriorina</taxon>
        <taxon>Eimeriidae</taxon>
        <taxon>Cyclospora</taxon>
    </lineage>
</organism>
<evidence type="ECO:0000256" key="1">
    <source>
        <dbReference type="SAM" id="MobiDB-lite"/>
    </source>
</evidence>
<protein>
    <submittedName>
        <fullName evidence="2">Uncharacterized protein</fullName>
    </submittedName>
</protein>
<reference evidence="2 3" key="1">
    <citation type="journal article" date="2016" name="BMC Genomics">
        <title>Comparative genomics reveals Cyclospora cayetanensis possesses coccidia-like metabolism and invasion components but unique surface antigens.</title>
        <authorList>
            <person name="Liu S."/>
            <person name="Wang L."/>
            <person name="Zheng H."/>
            <person name="Xu Z."/>
            <person name="Roellig D.M."/>
            <person name="Li N."/>
            <person name="Frace M.A."/>
            <person name="Tang K."/>
            <person name="Arrowood M.J."/>
            <person name="Moss D.M."/>
            <person name="Zhang L."/>
            <person name="Feng Y."/>
            <person name="Xiao L."/>
        </authorList>
    </citation>
    <scope>NUCLEOTIDE SEQUENCE [LARGE SCALE GENOMIC DNA]</scope>
    <source>
        <strain evidence="2 3">CHN_HEN01</strain>
    </source>
</reference>
<sequence length="210" mass="22777">MQLCHPFTCSLSLSEKTREDLFDRLCYIHLRKRSSIDSKQSATAAARSSQPASAATSARMARQDGRGPSLVPSWGGFRHSKGGAGGGALNRFTETHLAEKDHIHEGGCRKIPSRAARAAAAGAMHATPLLLLAVTAAAGVLLRQAILPLSSPQLRRLERRAMERRLLVREGLVTLSRQSAAAPWSQGICSTQRLVDCERFPRMTPKSKSL</sequence>
<feature type="region of interest" description="Disordered" evidence="1">
    <location>
        <begin position="38"/>
        <end position="82"/>
    </location>
</feature>
<feature type="compositionally biased region" description="Low complexity" evidence="1">
    <location>
        <begin position="40"/>
        <end position="59"/>
    </location>
</feature>